<name>A0ABU9IIQ6_9SPHN</name>
<organism evidence="1 2">
    <name type="scientific">Aurantiacibacter gilvus</name>
    <dbReference type="NCBI Taxonomy" id="3139141"/>
    <lineage>
        <taxon>Bacteria</taxon>
        <taxon>Pseudomonadati</taxon>
        <taxon>Pseudomonadota</taxon>
        <taxon>Alphaproteobacteria</taxon>
        <taxon>Sphingomonadales</taxon>
        <taxon>Erythrobacteraceae</taxon>
        <taxon>Aurantiacibacter</taxon>
    </lineage>
</organism>
<comment type="caution">
    <text evidence="1">The sequence shown here is derived from an EMBL/GenBank/DDBJ whole genome shotgun (WGS) entry which is preliminary data.</text>
</comment>
<gene>
    <name evidence="1" type="ORF">AAEO60_15445</name>
</gene>
<proteinExistence type="predicted"/>
<dbReference type="Proteomes" id="UP001497045">
    <property type="component" value="Unassembled WGS sequence"/>
</dbReference>
<keyword evidence="2" id="KW-1185">Reference proteome</keyword>
<reference evidence="1 2" key="1">
    <citation type="submission" date="2024-04" db="EMBL/GenBank/DDBJ databases">
        <title>Aurantiacibacter sp. DGU6 16S ribosomal RNA gene Genome sequencing and assembly.</title>
        <authorList>
            <person name="Park S."/>
        </authorList>
    </citation>
    <scope>NUCLEOTIDE SEQUENCE [LARGE SCALE GENOMIC DNA]</scope>
    <source>
        <strain evidence="1 2">DGU6</strain>
    </source>
</reference>
<dbReference type="RefSeq" id="WP_341674606.1">
    <property type="nucleotide sequence ID" value="NZ_JBBYHV010000002.1"/>
</dbReference>
<protein>
    <recommendedName>
        <fullName evidence="3">DUF951 domain-containing protein</fullName>
    </recommendedName>
</protein>
<evidence type="ECO:0000313" key="2">
    <source>
        <dbReference type="Proteomes" id="UP001497045"/>
    </source>
</evidence>
<sequence>MNDRASRQTATITSGTRLQCLFNRHAPAGHRARWNGETYIGRCEHCDAPIFRVKKGKWKRDRRKGRQD</sequence>
<accession>A0ABU9IIQ6</accession>
<dbReference type="EMBL" id="JBBYHV010000002">
    <property type="protein sequence ID" value="MEL1252071.1"/>
    <property type="molecule type" value="Genomic_DNA"/>
</dbReference>
<evidence type="ECO:0008006" key="3">
    <source>
        <dbReference type="Google" id="ProtNLM"/>
    </source>
</evidence>
<evidence type="ECO:0000313" key="1">
    <source>
        <dbReference type="EMBL" id="MEL1252071.1"/>
    </source>
</evidence>